<sequence>MRVTGRPMSMASSRKLMSGTLTCWHMSHCSCWKPGTWYTSALIDWLLPPLLLGADTLKPRSTVVLFCSTRSVSVSQPPLWEASLKRCMRVGQLSRTVSSCRPSTTVVGCSCLCRKSSTQSRPSTRASSSQNGTLTFFEF</sequence>
<dbReference type="AlphaFoldDB" id="A0A6B0UT13"/>
<proteinExistence type="predicted"/>
<evidence type="ECO:0000313" key="1">
    <source>
        <dbReference type="EMBL" id="MXU92929.1"/>
    </source>
</evidence>
<reference evidence="1" key="1">
    <citation type="submission" date="2019-12" db="EMBL/GenBank/DDBJ databases">
        <title>An insight into the sialome of adult female Ixodes ricinus ticks feeding for 6 days.</title>
        <authorList>
            <person name="Perner J."/>
            <person name="Ribeiro J.M.C."/>
        </authorList>
    </citation>
    <scope>NUCLEOTIDE SEQUENCE</scope>
    <source>
        <strain evidence="1">Semi-engorged</strain>
        <tissue evidence="1">Salivary glands</tissue>
    </source>
</reference>
<dbReference type="EMBL" id="GIFC01010846">
    <property type="protein sequence ID" value="MXU92929.1"/>
    <property type="molecule type" value="Transcribed_RNA"/>
</dbReference>
<organism evidence="1">
    <name type="scientific">Ixodes ricinus</name>
    <name type="common">Common tick</name>
    <name type="synonym">Acarus ricinus</name>
    <dbReference type="NCBI Taxonomy" id="34613"/>
    <lineage>
        <taxon>Eukaryota</taxon>
        <taxon>Metazoa</taxon>
        <taxon>Ecdysozoa</taxon>
        <taxon>Arthropoda</taxon>
        <taxon>Chelicerata</taxon>
        <taxon>Arachnida</taxon>
        <taxon>Acari</taxon>
        <taxon>Parasitiformes</taxon>
        <taxon>Ixodida</taxon>
        <taxon>Ixodoidea</taxon>
        <taxon>Ixodidae</taxon>
        <taxon>Ixodinae</taxon>
        <taxon>Ixodes</taxon>
    </lineage>
</organism>
<protein>
    <submittedName>
        <fullName evidence="1">Uncharacterized protein</fullName>
    </submittedName>
</protein>
<accession>A0A6B0UT13</accession>
<name>A0A6B0UT13_IXORI</name>